<feature type="compositionally biased region" description="Low complexity" evidence="2">
    <location>
        <begin position="363"/>
        <end position="409"/>
    </location>
</feature>
<evidence type="ECO:0000313" key="4">
    <source>
        <dbReference type="EMBL" id="PVD39427.1"/>
    </source>
</evidence>
<dbReference type="OrthoDB" id="6159439at2759"/>
<evidence type="ECO:0000313" key="5">
    <source>
        <dbReference type="Proteomes" id="UP000245119"/>
    </source>
</evidence>
<proteinExistence type="predicted"/>
<name>A0A2T7Q1A4_POMCA</name>
<feature type="compositionally biased region" description="Polar residues" evidence="2">
    <location>
        <begin position="470"/>
        <end position="487"/>
    </location>
</feature>
<feature type="compositionally biased region" description="Polar residues" evidence="2">
    <location>
        <begin position="410"/>
        <end position="422"/>
    </location>
</feature>
<feature type="compositionally biased region" description="Basic residues" evidence="2">
    <location>
        <begin position="453"/>
        <end position="469"/>
    </location>
</feature>
<dbReference type="InterPro" id="IPR009057">
    <property type="entry name" value="Homeodomain-like_sf"/>
</dbReference>
<keyword evidence="1" id="KW-0539">Nucleus</keyword>
<dbReference type="SUPFAM" id="SSF46689">
    <property type="entry name" value="Homeodomain-like"/>
    <property type="match status" value="1"/>
</dbReference>
<dbReference type="GO" id="GO:0003677">
    <property type="term" value="F:DNA binding"/>
    <property type="evidence" value="ECO:0007669"/>
    <property type="project" value="UniProtKB-KW"/>
</dbReference>
<comment type="caution">
    <text evidence="4">The sequence shown here is derived from an EMBL/GenBank/DDBJ whole genome shotgun (WGS) entry which is preliminary data.</text>
</comment>
<dbReference type="Proteomes" id="UP000245119">
    <property type="component" value="Linkage Group LG1"/>
</dbReference>
<sequence>MHMEEKIFAGHDESDLISASSHLHDQSPVQIEPSLELMQISEVAFKRQPFTIDYLAKSSATHPMIPCRDPPVCQSPPSPSDSCIHYADYGVLPELQSPPRLRYSTVNCDVMSLCQSAATSGCSMSPPCALPVTTLPPSSPALMPQPAGSPTGPTSHAADQGIGTGLSHAGSGDEMFLSPEERGAAMPKMMTSSTNVDVSACCSGREGDEVSHDSAFELLCDAARSKGRQPSVHPPVRPPTCLTLDQGRAVPCEPPQAVTSTSVETESKSRTPINCEQTLIPGTPPPQLTLEQHLPQVTLNSQVNLLSRSTPVPLVDSQWLDSPASLHTPDFTAEPTFFCSSMSPILTPYITDFSPVTPQLNISISSSSSSSSSSSFSSLSSPAASPSLTSSTPDPLSSESNPSLLDSSSQTTGNMSCENHVTSILDVPASDEPKKENEKSFLTTSTNSDERAKRTRSSNRRKLTAKRKNPQLQSPRQSPLTSSSAGTDNELGSVCDEGTDDASGESKRKHRTKFTKAQLSALEREYSANKYLPPYKRAGFAKTPVLRFLLLSLLPPPAQ</sequence>
<reference evidence="4 5" key="1">
    <citation type="submission" date="2018-04" db="EMBL/GenBank/DDBJ databases">
        <title>The genome of golden apple snail Pomacea canaliculata provides insight into stress tolerance and invasive adaptation.</title>
        <authorList>
            <person name="Liu C."/>
            <person name="Liu B."/>
            <person name="Ren Y."/>
            <person name="Zhang Y."/>
            <person name="Wang H."/>
            <person name="Li S."/>
            <person name="Jiang F."/>
            <person name="Yin L."/>
            <person name="Zhang G."/>
            <person name="Qian W."/>
            <person name="Fan W."/>
        </authorList>
    </citation>
    <scope>NUCLEOTIDE SEQUENCE [LARGE SCALE GENOMIC DNA]</scope>
    <source>
        <strain evidence="4">SZHN2017</strain>
        <tissue evidence="4">Muscle</tissue>
    </source>
</reference>
<feature type="domain" description="Homeobox" evidence="3">
    <location>
        <begin position="508"/>
        <end position="542"/>
    </location>
</feature>
<comment type="subcellular location">
    <subcellularLocation>
        <location evidence="1">Nucleus</location>
    </subcellularLocation>
</comment>
<feature type="region of interest" description="Disordered" evidence="2">
    <location>
        <begin position="139"/>
        <end position="176"/>
    </location>
</feature>
<evidence type="ECO:0000256" key="2">
    <source>
        <dbReference type="SAM" id="MobiDB-lite"/>
    </source>
</evidence>
<dbReference type="CDD" id="cd00086">
    <property type="entry name" value="homeodomain"/>
    <property type="match status" value="1"/>
</dbReference>
<accession>A0A2T7Q1A4</accession>
<keyword evidence="1" id="KW-0238">DNA-binding</keyword>
<protein>
    <recommendedName>
        <fullName evidence="3">Homeobox domain-containing protein</fullName>
    </recommendedName>
</protein>
<dbReference type="Pfam" id="PF00046">
    <property type="entry name" value="Homeodomain"/>
    <property type="match status" value="1"/>
</dbReference>
<organism evidence="4 5">
    <name type="scientific">Pomacea canaliculata</name>
    <name type="common">Golden apple snail</name>
    <dbReference type="NCBI Taxonomy" id="400727"/>
    <lineage>
        <taxon>Eukaryota</taxon>
        <taxon>Metazoa</taxon>
        <taxon>Spiralia</taxon>
        <taxon>Lophotrochozoa</taxon>
        <taxon>Mollusca</taxon>
        <taxon>Gastropoda</taxon>
        <taxon>Caenogastropoda</taxon>
        <taxon>Architaenioglossa</taxon>
        <taxon>Ampullarioidea</taxon>
        <taxon>Ampullariidae</taxon>
        <taxon>Pomacea</taxon>
    </lineage>
</organism>
<evidence type="ECO:0000256" key="1">
    <source>
        <dbReference type="RuleBase" id="RU000682"/>
    </source>
</evidence>
<gene>
    <name evidence="4" type="ORF">C0Q70_02057</name>
</gene>
<dbReference type="Gene3D" id="1.10.10.60">
    <property type="entry name" value="Homeodomain-like"/>
    <property type="match status" value="1"/>
</dbReference>
<feature type="region of interest" description="Disordered" evidence="2">
    <location>
        <begin position="363"/>
        <end position="513"/>
    </location>
</feature>
<feature type="region of interest" description="Disordered" evidence="2">
    <location>
        <begin position="253"/>
        <end position="280"/>
    </location>
</feature>
<dbReference type="AlphaFoldDB" id="A0A2T7Q1A4"/>
<dbReference type="GO" id="GO:0005634">
    <property type="term" value="C:nucleus"/>
    <property type="evidence" value="ECO:0007669"/>
    <property type="project" value="UniProtKB-SubCell"/>
</dbReference>
<evidence type="ECO:0000259" key="3">
    <source>
        <dbReference type="Pfam" id="PF00046"/>
    </source>
</evidence>
<keyword evidence="1" id="KW-0371">Homeobox</keyword>
<dbReference type="EMBL" id="PZQS01000001">
    <property type="protein sequence ID" value="PVD39427.1"/>
    <property type="molecule type" value="Genomic_DNA"/>
</dbReference>
<dbReference type="InterPro" id="IPR001356">
    <property type="entry name" value="HD"/>
</dbReference>
<keyword evidence="5" id="KW-1185">Reference proteome</keyword>